<keyword evidence="6" id="KW-0966">Cell projection</keyword>
<dbReference type="GO" id="GO:0007417">
    <property type="term" value="P:central nervous system development"/>
    <property type="evidence" value="ECO:0007669"/>
    <property type="project" value="UniProtKB-ARBA"/>
</dbReference>
<dbReference type="AlphaFoldDB" id="A0AAD5B9G3"/>
<dbReference type="Proteomes" id="UP001205998">
    <property type="component" value="Unassembled WGS sequence"/>
</dbReference>
<feature type="region of interest" description="Disordered" evidence="7">
    <location>
        <begin position="1"/>
        <end position="30"/>
    </location>
</feature>
<reference evidence="9" key="1">
    <citation type="submission" date="2018-07" db="EMBL/GenBank/DDBJ databases">
        <title>Comparative genomics of catfishes provides insights into carnivory and benthic adaptation.</title>
        <authorList>
            <person name="Zhang Y."/>
            <person name="Wang D."/>
            <person name="Peng Z."/>
            <person name="Zheng S."/>
            <person name="Shao F."/>
            <person name="Tao W."/>
        </authorList>
    </citation>
    <scope>NUCLEOTIDE SEQUENCE</scope>
    <source>
        <strain evidence="9">Chongqing</strain>
    </source>
</reference>
<dbReference type="PANTHER" id="PTHR23005:SF4">
    <property type="entry name" value="OXYGEN-REGULATED PROTEIN 1"/>
    <property type="match status" value="1"/>
</dbReference>
<dbReference type="GO" id="GO:0042461">
    <property type="term" value="P:photoreceptor cell development"/>
    <property type="evidence" value="ECO:0007669"/>
    <property type="project" value="TreeGrafter"/>
</dbReference>
<dbReference type="GO" id="GO:0035082">
    <property type="term" value="P:axoneme assembly"/>
    <property type="evidence" value="ECO:0007669"/>
    <property type="project" value="TreeGrafter"/>
</dbReference>
<dbReference type="EMBL" id="MU525234">
    <property type="protein sequence ID" value="KAI5630525.1"/>
    <property type="molecule type" value="Genomic_DNA"/>
</dbReference>
<feature type="non-terminal residue" evidence="9">
    <location>
        <position position="115"/>
    </location>
</feature>
<evidence type="ECO:0000313" key="10">
    <source>
        <dbReference type="Proteomes" id="UP001205998"/>
    </source>
</evidence>
<dbReference type="SUPFAM" id="SSF89837">
    <property type="entry name" value="Doublecortin (DC)"/>
    <property type="match status" value="1"/>
</dbReference>
<comment type="subcellular location">
    <subcellularLocation>
        <location evidence="1">Cell projection</location>
    </subcellularLocation>
    <subcellularLocation>
        <location evidence="2">Cytoplasm</location>
    </subcellularLocation>
</comment>
<dbReference type="InterPro" id="IPR036572">
    <property type="entry name" value="Doublecortin_dom_sf"/>
</dbReference>
<evidence type="ECO:0000256" key="1">
    <source>
        <dbReference type="ARBA" id="ARBA00004316"/>
    </source>
</evidence>
<dbReference type="PROSITE" id="PS50309">
    <property type="entry name" value="DC"/>
    <property type="match status" value="1"/>
</dbReference>
<evidence type="ECO:0000256" key="5">
    <source>
        <dbReference type="ARBA" id="ARBA00022737"/>
    </source>
</evidence>
<keyword evidence="9" id="KW-0808">Transferase</keyword>
<evidence type="ECO:0000259" key="8">
    <source>
        <dbReference type="PROSITE" id="PS50309"/>
    </source>
</evidence>
<keyword evidence="10" id="KW-1185">Reference proteome</keyword>
<dbReference type="SMART" id="SM00537">
    <property type="entry name" value="DCX"/>
    <property type="match status" value="1"/>
</dbReference>
<dbReference type="GO" id="GO:0043005">
    <property type="term" value="C:neuron projection"/>
    <property type="evidence" value="ECO:0007669"/>
    <property type="project" value="UniProtKB-ARBA"/>
</dbReference>
<comment type="caution">
    <text evidence="9">The sequence shown here is derived from an EMBL/GenBank/DDBJ whole genome shotgun (WGS) entry which is preliminary data.</text>
</comment>
<keyword evidence="5" id="KW-0677">Repeat</keyword>
<feature type="domain" description="Doublecortin" evidence="8">
    <location>
        <begin position="47"/>
        <end position="115"/>
    </location>
</feature>
<organism evidence="9 10">
    <name type="scientific">Silurus asotus</name>
    <name type="common">Amur catfish</name>
    <name type="synonym">Parasilurus asotus</name>
    <dbReference type="NCBI Taxonomy" id="30991"/>
    <lineage>
        <taxon>Eukaryota</taxon>
        <taxon>Metazoa</taxon>
        <taxon>Chordata</taxon>
        <taxon>Craniata</taxon>
        <taxon>Vertebrata</taxon>
        <taxon>Euteleostomi</taxon>
        <taxon>Actinopterygii</taxon>
        <taxon>Neopterygii</taxon>
        <taxon>Teleostei</taxon>
        <taxon>Ostariophysi</taxon>
        <taxon>Siluriformes</taxon>
        <taxon>Siluridae</taxon>
        <taxon>Silurus</taxon>
    </lineage>
</organism>
<dbReference type="GO" id="GO:0005930">
    <property type="term" value="C:axoneme"/>
    <property type="evidence" value="ECO:0007669"/>
    <property type="project" value="TreeGrafter"/>
</dbReference>
<evidence type="ECO:0000256" key="4">
    <source>
        <dbReference type="ARBA" id="ARBA00022553"/>
    </source>
</evidence>
<evidence type="ECO:0000313" key="9">
    <source>
        <dbReference type="EMBL" id="KAI5630525.1"/>
    </source>
</evidence>
<sequence>MELEHFDGRDRGQRSRRGLPPSPAHSAHCSLGRARTLQALSSEKKAKKVRFYRNGDHHFKGIVYAISRDRFRSFDALLADLTRSLCNSLNLPHGVRSLYTIDGSAKITSMEQLEE</sequence>
<name>A0AAD5B9G3_SILAS</name>
<dbReference type="FunFam" id="3.10.20.230:FF:000001">
    <property type="entry name" value="serine/threonine-protein kinase DCLK1 isoform X1"/>
    <property type="match status" value="1"/>
</dbReference>
<gene>
    <name evidence="9" type="ORF">C0J50_12578</name>
</gene>
<evidence type="ECO:0000256" key="2">
    <source>
        <dbReference type="ARBA" id="ARBA00004496"/>
    </source>
</evidence>
<dbReference type="GO" id="GO:0035556">
    <property type="term" value="P:intracellular signal transduction"/>
    <property type="evidence" value="ECO:0007669"/>
    <property type="project" value="InterPro"/>
</dbReference>
<evidence type="ECO:0000256" key="3">
    <source>
        <dbReference type="ARBA" id="ARBA00022490"/>
    </source>
</evidence>
<dbReference type="PANTHER" id="PTHR23005">
    <property type="entry name" value="RETINITIS PIGMENTOSA 1 PROTEIN"/>
    <property type="match status" value="1"/>
</dbReference>
<keyword evidence="4" id="KW-0597">Phosphoprotein</keyword>
<dbReference type="GO" id="GO:0016301">
    <property type="term" value="F:kinase activity"/>
    <property type="evidence" value="ECO:0007669"/>
    <property type="project" value="UniProtKB-KW"/>
</dbReference>
<dbReference type="Pfam" id="PF03607">
    <property type="entry name" value="DCX"/>
    <property type="match status" value="1"/>
</dbReference>
<proteinExistence type="predicted"/>
<keyword evidence="3" id="KW-0963">Cytoplasm</keyword>
<dbReference type="Gene3D" id="3.10.20.230">
    <property type="entry name" value="Doublecortin domain"/>
    <property type="match status" value="1"/>
</dbReference>
<dbReference type="GO" id="GO:0060041">
    <property type="term" value="P:retina development in camera-type eye"/>
    <property type="evidence" value="ECO:0007669"/>
    <property type="project" value="TreeGrafter"/>
</dbReference>
<dbReference type="InterPro" id="IPR003533">
    <property type="entry name" value="Doublecortin_dom"/>
</dbReference>
<protein>
    <submittedName>
        <fullName evidence="9">Serine/threonine-protein kinase DCLK2-like</fullName>
    </submittedName>
</protein>
<evidence type="ECO:0000256" key="7">
    <source>
        <dbReference type="SAM" id="MobiDB-lite"/>
    </source>
</evidence>
<keyword evidence="9" id="KW-0418">Kinase</keyword>
<evidence type="ECO:0000256" key="6">
    <source>
        <dbReference type="ARBA" id="ARBA00023273"/>
    </source>
</evidence>
<accession>A0AAD5B9G3</accession>
<feature type="compositionally biased region" description="Basic and acidic residues" evidence="7">
    <location>
        <begin position="1"/>
        <end position="13"/>
    </location>
</feature>